<dbReference type="InterPro" id="IPR004927">
    <property type="entry name" value="MerB"/>
</dbReference>
<evidence type="ECO:0000259" key="1">
    <source>
        <dbReference type="Pfam" id="PF01726"/>
    </source>
</evidence>
<dbReference type="InterPro" id="IPR006199">
    <property type="entry name" value="LexA_DNA-bd_dom"/>
</dbReference>
<dbReference type="Proteomes" id="UP000319449">
    <property type="component" value="Unassembled WGS sequence"/>
</dbReference>
<dbReference type="RefSeq" id="WP_170241804.1">
    <property type="nucleotide sequence ID" value="NZ_VLLN01000001.1"/>
</dbReference>
<organism evidence="2 3">
    <name type="scientific">Geobacter argillaceus</name>
    <dbReference type="NCBI Taxonomy" id="345631"/>
    <lineage>
        <taxon>Bacteria</taxon>
        <taxon>Pseudomonadati</taxon>
        <taxon>Thermodesulfobacteriota</taxon>
        <taxon>Desulfuromonadia</taxon>
        <taxon>Geobacterales</taxon>
        <taxon>Geobacteraceae</taxon>
        <taxon>Geobacter</taxon>
    </lineage>
</organism>
<sequence>MAGLIERIGESVRGRRAAAKLDPVEDEIRKFILRKLAGTGKAPSLREIGEEMGLASMEFVNRTVEKLELADILTRKEGDIVSAYPFSAQETRHRVVFANGRRVHALCATDAFGIHFMLNEPIIILSRCPWCEGETEVAVKNGTIDSRKPKGMLEFVSERERCGCTAETCCPYINFFCSVEHLARWQEQNPKLANGETYTLDEALRHGRMIFEDFLR</sequence>
<keyword evidence="3" id="KW-1185">Reference proteome</keyword>
<dbReference type="InterPro" id="IPR036390">
    <property type="entry name" value="WH_DNA-bd_sf"/>
</dbReference>
<feature type="domain" description="LexA repressor DNA-binding" evidence="1">
    <location>
        <begin position="26"/>
        <end position="69"/>
    </location>
</feature>
<dbReference type="SUPFAM" id="SSF46785">
    <property type="entry name" value="Winged helix' DNA-binding domain"/>
    <property type="match status" value="1"/>
</dbReference>
<dbReference type="GO" id="GO:0006508">
    <property type="term" value="P:proteolysis"/>
    <property type="evidence" value="ECO:0007669"/>
    <property type="project" value="InterPro"/>
</dbReference>
<accession>A0A562WSX1</accession>
<dbReference type="EMBL" id="VLLN01000001">
    <property type="protein sequence ID" value="TWJ33487.1"/>
    <property type="molecule type" value="Genomic_DNA"/>
</dbReference>
<dbReference type="AlphaFoldDB" id="A0A562WSX1"/>
<protein>
    <submittedName>
        <fullName evidence="2">LexA DNA binding domain-containing protein</fullName>
    </submittedName>
</protein>
<name>A0A562WSX1_9BACT</name>
<dbReference type="SUPFAM" id="SSF160387">
    <property type="entry name" value="NosL/MerB-like"/>
    <property type="match status" value="1"/>
</dbReference>
<reference evidence="2 3" key="1">
    <citation type="submission" date="2019-07" db="EMBL/GenBank/DDBJ databases">
        <title>Genomic Encyclopedia of Archaeal and Bacterial Type Strains, Phase II (KMG-II): from individual species to whole genera.</title>
        <authorList>
            <person name="Goeker M."/>
        </authorList>
    </citation>
    <scope>NUCLEOTIDE SEQUENCE [LARGE SCALE GENOMIC DNA]</scope>
    <source>
        <strain evidence="2 3">ATCC BAA-1139</strain>
    </source>
</reference>
<dbReference type="Pfam" id="PF03243">
    <property type="entry name" value="MerB"/>
    <property type="match status" value="1"/>
</dbReference>
<evidence type="ECO:0000313" key="3">
    <source>
        <dbReference type="Proteomes" id="UP000319449"/>
    </source>
</evidence>
<dbReference type="Gene3D" id="3.30.450.410">
    <property type="match status" value="1"/>
</dbReference>
<dbReference type="InterPro" id="IPR053717">
    <property type="entry name" value="MerB_lyase_sf"/>
</dbReference>
<dbReference type="GO" id="GO:0018836">
    <property type="term" value="F:alkylmercury lyase activity"/>
    <property type="evidence" value="ECO:0007669"/>
    <property type="project" value="InterPro"/>
</dbReference>
<evidence type="ECO:0000313" key="2">
    <source>
        <dbReference type="EMBL" id="TWJ33487.1"/>
    </source>
</evidence>
<proteinExistence type="predicted"/>
<dbReference type="Pfam" id="PF01726">
    <property type="entry name" value="LexA_DNA_bind"/>
    <property type="match status" value="1"/>
</dbReference>
<gene>
    <name evidence="2" type="ORF">JN12_00161</name>
</gene>
<dbReference type="GO" id="GO:0004252">
    <property type="term" value="F:serine-type endopeptidase activity"/>
    <property type="evidence" value="ECO:0007669"/>
    <property type="project" value="InterPro"/>
</dbReference>
<comment type="caution">
    <text evidence="2">The sequence shown here is derived from an EMBL/GenBank/DDBJ whole genome shotgun (WGS) entry which is preliminary data.</text>
</comment>